<dbReference type="GO" id="GO:0004411">
    <property type="term" value="F:homogentisate 1,2-dioxygenase activity"/>
    <property type="evidence" value="ECO:0007669"/>
    <property type="project" value="UniProtKB-EC"/>
</dbReference>
<evidence type="ECO:0000256" key="8">
    <source>
        <dbReference type="ARBA" id="ARBA00023002"/>
    </source>
</evidence>
<dbReference type="CDD" id="cd07000">
    <property type="entry name" value="cupin_HGO_N"/>
    <property type="match status" value="1"/>
</dbReference>
<protein>
    <recommendedName>
        <fullName evidence="4">homogentisate 1,2-dioxygenase</fullName>
        <ecNumber evidence="4">1.13.11.5</ecNumber>
    </recommendedName>
</protein>
<dbReference type="Pfam" id="PF04209">
    <property type="entry name" value="HgmA_C"/>
    <property type="match status" value="1"/>
</dbReference>
<evidence type="ECO:0000313" key="15">
    <source>
        <dbReference type="EMBL" id="KAJ3260154.1"/>
    </source>
</evidence>
<dbReference type="EMBL" id="JADGKB010000013">
    <property type="protein sequence ID" value="KAJ3260154.1"/>
    <property type="molecule type" value="Genomic_DNA"/>
</dbReference>
<dbReference type="InterPro" id="IPR011051">
    <property type="entry name" value="RmlC_Cupin_sf"/>
</dbReference>
<feature type="binding site" evidence="12">
    <location>
        <position position="342"/>
    </location>
    <ligand>
        <name>Fe cation</name>
        <dbReference type="ChEBI" id="CHEBI:24875"/>
    </ligand>
</feature>
<evidence type="ECO:0000256" key="1">
    <source>
        <dbReference type="ARBA" id="ARBA00001962"/>
    </source>
</evidence>
<organism evidence="15 16">
    <name type="scientific">Boothiomyces macroporosus</name>
    <dbReference type="NCBI Taxonomy" id="261099"/>
    <lineage>
        <taxon>Eukaryota</taxon>
        <taxon>Fungi</taxon>
        <taxon>Fungi incertae sedis</taxon>
        <taxon>Chytridiomycota</taxon>
        <taxon>Chytridiomycota incertae sedis</taxon>
        <taxon>Chytridiomycetes</taxon>
        <taxon>Rhizophydiales</taxon>
        <taxon>Terramycetaceae</taxon>
        <taxon>Boothiomyces</taxon>
    </lineage>
</organism>
<evidence type="ECO:0000256" key="4">
    <source>
        <dbReference type="ARBA" id="ARBA00013127"/>
    </source>
</evidence>
<evidence type="ECO:0000259" key="14">
    <source>
        <dbReference type="Pfam" id="PF20510"/>
    </source>
</evidence>
<dbReference type="InterPro" id="IPR046451">
    <property type="entry name" value="HgmA_C"/>
</dbReference>
<comment type="pathway">
    <text evidence="2">Amino-acid degradation; L-phenylalanine degradation; acetoacetate and fumarate from L-phenylalanine: step 4/6.</text>
</comment>
<evidence type="ECO:0000256" key="11">
    <source>
        <dbReference type="PIRSR" id="PIRSR605708-1"/>
    </source>
</evidence>
<dbReference type="Gene3D" id="2.60.120.10">
    <property type="entry name" value="Jelly Rolls"/>
    <property type="match status" value="1"/>
</dbReference>
<feature type="active site" description="Proton acceptor" evidence="11">
    <location>
        <position position="299"/>
    </location>
</feature>
<dbReference type="InterPro" id="IPR005708">
    <property type="entry name" value="Homogentis_dOase"/>
</dbReference>
<keyword evidence="8" id="KW-0560">Oxidoreductase</keyword>
<comment type="similarity">
    <text evidence="3">Belongs to the homogentisate dioxygenase family.</text>
</comment>
<evidence type="ECO:0000256" key="7">
    <source>
        <dbReference type="ARBA" id="ARBA00022964"/>
    </source>
</evidence>
<feature type="binding site" evidence="12">
    <location>
        <position position="378"/>
    </location>
    <ligand>
        <name>homogentisate</name>
        <dbReference type="ChEBI" id="CHEBI:16169"/>
    </ligand>
</feature>
<keyword evidence="5 12" id="KW-0479">Metal-binding</keyword>
<evidence type="ECO:0000256" key="2">
    <source>
        <dbReference type="ARBA" id="ARBA00004704"/>
    </source>
</evidence>
<keyword evidence="7" id="KW-0223">Dioxygenase</keyword>
<name>A0AAD5Y9Y9_9FUNG</name>
<evidence type="ECO:0000256" key="12">
    <source>
        <dbReference type="PIRSR" id="PIRSR605708-2"/>
    </source>
</evidence>
<evidence type="ECO:0000259" key="13">
    <source>
        <dbReference type="Pfam" id="PF04209"/>
    </source>
</evidence>
<dbReference type="GO" id="GO:0046872">
    <property type="term" value="F:metal ion binding"/>
    <property type="evidence" value="ECO:0007669"/>
    <property type="project" value="UniProtKB-KW"/>
</dbReference>
<dbReference type="GO" id="GO:0006559">
    <property type="term" value="P:L-phenylalanine catabolic process"/>
    <property type="evidence" value="ECO:0007669"/>
    <property type="project" value="UniProtKB-KW"/>
</dbReference>
<feature type="binding site" evidence="12">
    <location>
        <position position="378"/>
    </location>
    <ligand>
        <name>Fe cation</name>
        <dbReference type="ChEBI" id="CHEBI:24875"/>
    </ligand>
</feature>
<evidence type="ECO:0000256" key="5">
    <source>
        <dbReference type="ARBA" id="ARBA00022723"/>
    </source>
</evidence>
<keyword evidence="9 12" id="KW-0408">Iron</keyword>
<sequence length="451" mass="50754">MKYNSGFGSHFATECLEGALPVGRDQLIPGQNSPQKCPYGLYAEQLSGTAFTVPRHDNQRSWLYRIRPCVMHTPFKRIQSDNLVRQFSVENDQEPNAECHATPNQLRWSPFEISSEKVDFVQGLHTICGQGSPSSRNGLAVHVYTCNTGMKKKAFYNSDGDMLIVPQDGDFICKTELGNLEVKPGEIVVVPRGIRFAIDFEDGPRRGYVCEIYDRHFEIPDLGPIGANGLANPRDFLYPVAAYEDIEDRYKIINKYQGYLFAAEQGHSPFDVVAWHGNYAPFKYDLSKFNAMNTVTFDHPDPSIFTVLTVKSGNPGVALLDFVIFPPRWMVAENTFRPPYYHRNCMSEFMGLISGGYDAKKEGFVPGGASLHSMMTPHGPDSDVFEAASNEELKPLKLRPDGLAFMFESYLMLSVSKWALEKSANSGGKVLQEDYYKCWQGLKKHFDPSKK</sequence>
<keyword evidence="16" id="KW-1185">Reference proteome</keyword>
<dbReference type="AlphaFoldDB" id="A0AAD5Y9Y9"/>
<feature type="domain" description="Homogentisate 1,2-dioxygenase C-terminal" evidence="13">
    <location>
        <begin position="287"/>
        <end position="446"/>
    </location>
</feature>
<dbReference type="GO" id="GO:0006572">
    <property type="term" value="P:L-tyrosine catabolic process"/>
    <property type="evidence" value="ECO:0007669"/>
    <property type="project" value="UniProtKB-KW"/>
</dbReference>
<dbReference type="FunFam" id="2.60.120.10:FF:000034">
    <property type="entry name" value="Homogentisate 1,2-dioxygenase"/>
    <property type="match status" value="1"/>
</dbReference>
<dbReference type="Pfam" id="PF20510">
    <property type="entry name" value="HgmA_N"/>
    <property type="match status" value="1"/>
</dbReference>
<comment type="cofactor">
    <cofactor evidence="1 12">
        <name>Fe cation</name>
        <dbReference type="ChEBI" id="CHEBI:24875"/>
    </cofactor>
</comment>
<feature type="domain" description="Homogentisate 1,2-dioxygenase N-terminal" evidence="14">
    <location>
        <begin position="2"/>
        <end position="286"/>
    </location>
</feature>
<dbReference type="InterPro" id="IPR014710">
    <property type="entry name" value="RmlC-like_jellyroll"/>
</dbReference>
<comment type="caution">
    <text evidence="15">The sequence shown here is derived from an EMBL/GenBank/DDBJ whole genome shotgun (WGS) entry which is preliminary data.</text>
</comment>
<gene>
    <name evidence="15" type="ORF">HK103_001230</name>
</gene>
<proteinExistence type="inferred from homology"/>
<accession>A0AAD5Y9Y9</accession>
<dbReference type="PANTHER" id="PTHR11056">
    <property type="entry name" value="HOMOGENTISATE 1,2-DIOXYGENASE"/>
    <property type="match status" value="1"/>
</dbReference>
<dbReference type="SUPFAM" id="SSF51182">
    <property type="entry name" value="RmlC-like cupins"/>
    <property type="match status" value="1"/>
</dbReference>
<dbReference type="PANTHER" id="PTHR11056:SF0">
    <property type="entry name" value="HOMOGENTISATE 1,2-DIOXYGENASE"/>
    <property type="match status" value="1"/>
</dbReference>
<reference evidence="15" key="1">
    <citation type="submission" date="2020-05" db="EMBL/GenBank/DDBJ databases">
        <title>Phylogenomic resolution of chytrid fungi.</title>
        <authorList>
            <person name="Stajich J.E."/>
            <person name="Amses K."/>
            <person name="Simmons R."/>
            <person name="Seto K."/>
            <person name="Myers J."/>
            <person name="Bonds A."/>
            <person name="Quandt C.A."/>
            <person name="Barry K."/>
            <person name="Liu P."/>
            <person name="Grigoriev I."/>
            <person name="Longcore J.E."/>
            <person name="James T.Y."/>
        </authorList>
    </citation>
    <scope>NUCLEOTIDE SEQUENCE</scope>
    <source>
        <strain evidence="15">PLAUS21</strain>
    </source>
</reference>
<keyword evidence="10" id="KW-0585">Phenylalanine catabolism</keyword>
<dbReference type="NCBIfam" id="TIGR01015">
    <property type="entry name" value="hmgA"/>
    <property type="match status" value="1"/>
</dbReference>
<dbReference type="EC" id="1.13.11.5" evidence="4"/>
<evidence type="ECO:0000256" key="9">
    <source>
        <dbReference type="ARBA" id="ARBA00023004"/>
    </source>
</evidence>
<keyword evidence="6" id="KW-0828">Tyrosine catabolism</keyword>
<evidence type="ECO:0000256" key="6">
    <source>
        <dbReference type="ARBA" id="ARBA00022878"/>
    </source>
</evidence>
<evidence type="ECO:0000256" key="10">
    <source>
        <dbReference type="ARBA" id="ARBA00023232"/>
    </source>
</evidence>
<evidence type="ECO:0000313" key="16">
    <source>
        <dbReference type="Proteomes" id="UP001210925"/>
    </source>
</evidence>
<dbReference type="Proteomes" id="UP001210925">
    <property type="component" value="Unassembled WGS sequence"/>
</dbReference>
<evidence type="ECO:0000256" key="3">
    <source>
        <dbReference type="ARBA" id="ARBA00007757"/>
    </source>
</evidence>
<feature type="binding site" evidence="12">
    <location>
        <position position="348"/>
    </location>
    <ligand>
        <name>Fe cation</name>
        <dbReference type="ChEBI" id="CHEBI:24875"/>
    </ligand>
</feature>
<dbReference type="InterPro" id="IPR046452">
    <property type="entry name" value="HgmA_N"/>
</dbReference>
<dbReference type="GO" id="GO:0005737">
    <property type="term" value="C:cytoplasm"/>
    <property type="evidence" value="ECO:0007669"/>
    <property type="project" value="TreeGrafter"/>
</dbReference>
<feature type="binding site" evidence="12">
    <location>
        <position position="357"/>
    </location>
    <ligand>
        <name>homogentisate</name>
        <dbReference type="ChEBI" id="CHEBI:16169"/>
    </ligand>
</feature>